<dbReference type="OrthoDB" id="6510289at2759"/>
<name>A0A132AH35_SARSC</name>
<accession>A0A132AH35</accession>
<evidence type="ECO:0000256" key="1">
    <source>
        <dbReference type="SAM" id="MobiDB-lite"/>
    </source>
</evidence>
<protein>
    <submittedName>
        <fullName evidence="2">Uncharacterized protein</fullName>
    </submittedName>
</protein>
<reference evidence="2 3" key="1">
    <citation type="journal article" date="2015" name="Parasit. Vectors">
        <title>Draft genome of the scabies mite.</title>
        <authorList>
            <person name="Rider S.D.Jr."/>
            <person name="Morgan M.S."/>
            <person name="Arlian L.G."/>
        </authorList>
    </citation>
    <scope>NUCLEOTIDE SEQUENCE [LARGE SCALE GENOMIC DNA]</scope>
    <source>
        <strain evidence="2">Arlian Lab</strain>
    </source>
</reference>
<dbReference type="Proteomes" id="UP000616769">
    <property type="component" value="Unassembled WGS sequence"/>
</dbReference>
<dbReference type="VEuPathDB" id="VectorBase:SSCA000575"/>
<sequence>MPAHHHLPSTSKLSSKTNSQSSRSKVPVTTGLSIGNPDLPMLMMHNEHHFHSHQISPNLIHENPRMDECEINTDAVIESLLEKMRIHLPEEKINVQNGAITIFDARIVRFAELTRSRPSCARKLDPNGIKLLLPFEAEIRSANVAAKIKYNFYVTDLYGDYSANFSHIRLNGTLEANIEKELMHVSRFNITSSQVIEDSIVFAYIPRWILEWIRSYFDNDNTQMYEQLAKVMLQKEADSFNNYDLIRHLSQLSIFLEHKEEENQIPPLNQI</sequence>
<gene>
    <name evidence="2" type="ORF">QR98_0086690</name>
</gene>
<evidence type="ECO:0000313" key="2">
    <source>
        <dbReference type="EMBL" id="KPM10119.1"/>
    </source>
</evidence>
<dbReference type="AlphaFoldDB" id="A0A132AH35"/>
<comment type="caution">
    <text evidence="2">The sequence shown here is derived from an EMBL/GenBank/DDBJ whole genome shotgun (WGS) entry which is preliminary data.</text>
</comment>
<proteinExistence type="predicted"/>
<organism evidence="2 3">
    <name type="scientific">Sarcoptes scabiei</name>
    <name type="common">Itch mite</name>
    <name type="synonym">Acarus scabiei</name>
    <dbReference type="NCBI Taxonomy" id="52283"/>
    <lineage>
        <taxon>Eukaryota</taxon>
        <taxon>Metazoa</taxon>
        <taxon>Ecdysozoa</taxon>
        <taxon>Arthropoda</taxon>
        <taxon>Chelicerata</taxon>
        <taxon>Arachnida</taxon>
        <taxon>Acari</taxon>
        <taxon>Acariformes</taxon>
        <taxon>Sarcoptiformes</taxon>
        <taxon>Astigmata</taxon>
        <taxon>Psoroptidia</taxon>
        <taxon>Sarcoptoidea</taxon>
        <taxon>Sarcoptidae</taxon>
        <taxon>Sarcoptinae</taxon>
        <taxon>Sarcoptes</taxon>
    </lineage>
</organism>
<feature type="region of interest" description="Disordered" evidence="1">
    <location>
        <begin position="1"/>
        <end position="32"/>
    </location>
</feature>
<evidence type="ECO:0000313" key="3">
    <source>
        <dbReference type="Proteomes" id="UP000616769"/>
    </source>
</evidence>
<dbReference type="EMBL" id="JXLN01014557">
    <property type="protein sequence ID" value="KPM10119.1"/>
    <property type="molecule type" value="Genomic_DNA"/>
</dbReference>
<feature type="compositionally biased region" description="Low complexity" evidence="1">
    <location>
        <begin position="9"/>
        <end position="25"/>
    </location>
</feature>